<reference evidence="3 4" key="1">
    <citation type="submission" date="2022-05" db="EMBL/GenBank/DDBJ databases">
        <title>Chromosome-level reference genomes for two strains of Caenorhabditis briggsae: an improved platform for comparative genomics.</title>
        <authorList>
            <person name="Stevens L."/>
            <person name="Andersen E.C."/>
        </authorList>
    </citation>
    <scope>NUCLEOTIDE SEQUENCE [LARGE SCALE GENOMIC DNA]</scope>
    <source>
        <strain evidence="3">QX1410_ONT</strain>
        <tissue evidence="3">Whole-organism</tissue>
    </source>
</reference>
<feature type="region of interest" description="Disordered" evidence="1">
    <location>
        <begin position="52"/>
        <end position="89"/>
    </location>
</feature>
<protein>
    <submittedName>
        <fullName evidence="3">Uncharacterized protein</fullName>
    </submittedName>
</protein>
<feature type="chain" id="PRO_5041916746" evidence="2">
    <location>
        <begin position="17"/>
        <end position="226"/>
    </location>
</feature>
<evidence type="ECO:0000313" key="4">
    <source>
        <dbReference type="Proteomes" id="UP000827892"/>
    </source>
</evidence>
<feature type="signal peptide" evidence="2">
    <location>
        <begin position="1"/>
        <end position="16"/>
    </location>
</feature>
<dbReference type="EMBL" id="CP090891">
    <property type="protein sequence ID" value="ULU10025.1"/>
    <property type="molecule type" value="Genomic_DNA"/>
</dbReference>
<gene>
    <name evidence="3" type="ORF">L3Y34_014399</name>
</gene>
<evidence type="ECO:0000256" key="2">
    <source>
        <dbReference type="SAM" id="SignalP"/>
    </source>
</evidence>
<feature type="compositionally biased region" description="Pro residues" evidence="1">
    <location>
        <begin position="71"/>
        <end position="86"/>
    </location>
</feature>
<accession>A0AAE9DSN2</accession>
<keyword evidence="2" id="KW-0732">Signal</keyword>
<dbReference type="AlphaFoldDB" id="A0AAE9DSN2"/>
<evidence type="ECO:0000256" key="1">
    <source>
        <dbReference type="SAM" id="MobiDB-lite"/>
    </source>
</evidence>
<name>A0AAE9DSN2_CAEBR</name>
<proteinExistence type="predicted"/>
<organism evidence="3 4">
    <name type="scientific">Caenorhabditis briggsae</name>
    <dbReference type="NCBI Taxonomy" id="6238"/>
    <lineage>
        <taxon>Eukaryota</taxon>
        <taxon>Metazoa</taxon>
        <taxon>Ecdysozoa</taxon>
        <taxon>Nematoda</taxon>
        <taxon>Chromadorea</taxon>
        <taxon>Rhabditida</taxon>
        <taxon>Rhabditina</taxon>
        <taxon>Rhabditomorpha</taxon>
        <taxon>Rhabditoidea</taxon>
        <taxon>Rhabditidae</taxon>
        <taxon>Peloderinae</taxon>
        <taxon>Caenorhabditis</taxon>
    </lineage>
</organism>
<dbReference type="Proteomes" id="UP000827892">
    <property type="component" value="Chromosome I"/>
</dbReference>
<evidence type="ECO:0000313" key="3">
    <source>
        <dbReference type="EMBL" id="ULU10025.1"/>
    </source>
</evidence>
<sequence length="226" mass="25068">MKTTIVILIAIVQCNGQWTELEVIRMLEDTNQRHLQIEKMTKEAAIRHNQLHPGGESISERNNGATTVPIPVEPPIPAPIPPPPLGIPSTRIVVQPAPPPTIEDDRTFLAKMSEQEALVNQLNSIATREAVSRNGLLVMEGALLNALRPLTMPFLGAGPPIPGHFVPFQRMQRPIEQSPVENNIEVQSRPPAAQLPMRANNLETYEFQKDDELAEMVIRNETAQLI</sequence>